<reference evidence="2 3" key="1">
    <citation type="journal article" date="2018" name="Sci. Rep.">
        <title>Genomic signatures of local adaptation to the degree of environmental predictability in rotifers.</title>
        <authorList>
            <person name="Franch-Gras L."/>
            <person name="Hahn C."/>
            <person name="Garcia-Roger E.M."/>
            <person name="Carmona M.J."/>
            <person name="Serra M."/>
            <person name="Gomez A."/>
        </authorList>
    </citation>
    <scope>NUCLEOTIDE SEQUENCE [LARGE SCALE GENOMIC DNA]</scope>
    <source>
        <strain evidence="2">HYR1</strain>
    </source>
</reference>
<evidence type="ECO:0000313" key="2">
    <source>
        <dbReference type="EMBL" id="RNA26452.1"/>
    </source>
</evidence>
<dbReference type="EMBL" id="REGN01002740">
    <property type="protein sequence ID" value="RNA26452.1"/>
    <property type="molecule type" value="Genomic_DNA"/>
</dbReference>
<keyword evidence="3" id="KW-1185">Reference proteome</keyword>
<evidence type="ECO:0000313" key="3">
    <source>
        <dbReference type="Proteomes" id="UP000276133"/>
    </source>
</evidence>
<comment type="caution">
    <text evidence="2">The sequence shown here is derived from an EMBL/GenBank/DDBJ whole genome shotgun (WGS) entry which is preliminary data.</text>
</comment>
<feature type="transmembrane region" description="Helical" evidence="1">
    <location>
        <begin position="161"/>
        <end position="180"/>
    </location>
</feature>
<name>A0A3M7RSE9_BRAPC</name>
<keyword evidence="1" id="KW-0472">Membrane</keyword>
<feature type="transmembrane region" description="Helical" evidence="1">
    <location>
        <begin position="99"/>
        <end position="120"/>
    </location>
</feature>
<dbReference type="Proteomes" id="UP000276133">
    <property type="component" value="Unassembled WGS sequence"/>
</dbReference>
<keyword evidence="1" id="KW-0812">Transmembrane</keyword>
<sequence length="205" mass="22589">MGSAAHELVHLGRAGVGDKAEASALAALFVLHYHVVQQFAKLGKVALERLVVCLEAEAANKHFPKLLRLQRLLVGLAVLRILAVLVYGHVGLRVTLAKVLVVLIGELGLLGSIAVCSVVTSEVHFCSDVNDWCLFGFLIEKKSKVNLTNGMFESVHVLEYGLAKFLIAKFNCCVLLFFTFKNTIYILKEHKILYILIKKGQTLSF</sequence>
<gene>
    <name evidence="2" type="ORF">BpHYR1_003684</name>
</gene>
<dbReference type="AlphaFoldDB" id="A0A3M7RSE9"/>
<keyword evidence="1" id="KW-1133">Transmembrane helix</keyword>
<feature type="transmembrane region" description="Helical" evidence="1">
    <location>
        <begin position="72"/>
        <end position="92"/>
    </location>
</feature>
<organism evidence="2 3">
    <name type="scientific">Brachionus plicatilis</name>
    <name type="common">Marine rotifer</name>
    <name type="synonym">Brachionus muelleri</name>
    <dbReference type="NCBI Taxonomy" id="10195"/>
    <lineage>
        <taxon>Eukaryota</taxon>
        <taxon>Metazoa</taxon>
        <taxon>Spiralia</taxon>
        <taxon>Gnathifera</taxon>
        <taxon>Rotifera</taxon>
        <taxon>Eurotatoria</taxon>
        <taxon>Monogononta</taxon>
        <taxon>Pseudotrocha</taxon>
        <taxon>Ploima</taxon>
        <taxon>Brachionidae</taxon>
        <taxon>Brachionus</taxon>
    </lineage>
</organism>
<protein>
    <submittedName>
        <fullName evidence="2">Uncharacterized protein</fullName>
    </submittedName>
</protein>
<accession>A0A3M7RSE9</accession>
<proteinExistence type="predicted"/>
<evidence type="ECO:0000256" key="1">
    <source>
        <dbReference type="SAM" id="Phobius"/>
    </source>
</evidence>